<accession>A0A560W861</accession>
<evidence type="ECO:0000313" key="10">
    <source>
        <dbReference type="EMBL" id="TWD13798.1"/>
    </source>
</evidence>
<protein>
    <submittedName>
        <fullName evidence="10">Putative RDD family membrane protein YckC</fullName>
    </submittedName>
</protein>
<evidence type="ECO:0000256" key="6">
    <source>
        <dbReference type="SAM" id="MobiDB-lite"/>
    </source>
</evidence>
<feature type="transmembrane region" description="Helical" evidence="7">
    <location>
        <begin position="232"/>
        <end position="253"/>
    </location>
</feature>
<proteinExistence type="predicted"/>
<dbReference type="Pfam" id="PF06271">
    <property type="entry name" value="RDD"/>
    <property type="match status" value="1"/>
</dbReference>
<dbReference type="PANTHER" id="PTHR36115:SF4">
    <property type="entry name" value="MEMBRANE PROTEIN"/>
    <property type="match status" value="1"/>
</dbReference>
<evidence type="ECO:0000313" key="11">
    <source>
        <dbReference type="Proteomes" id="UP000315628"/>
    </source>
</evidence>
<dbReference type="Proteomes" id="UP000315628">
    <property type="component" value="Unassembled WGS sequence"/>
</dbReference>
<feature type="compositionally biased region" description="Low complexity" evidence="6">
    <location>
        <begin position="60"/>
        <end position="74"/>
    </location>
</feature>
<dbReference type="EMBL" id="VIUW01000004">
    <property type="protein sequence ID" value="TWD13798.1"/>
    <property type="molecule type" value="Genomic_DNA"/>
</dbReference>
<reference evidence="10 11" key="1">
    <citation type="submission" date="2019-06" db="EMBL/GenBank/DDBJ databases">
        <title>Sequencing the genomes of 1000 actinobacteria strains.</title>
        <authorList>
            <person name="Klenk H.-P."/>
        </authorList>
    </citation>
    <scope>NUCLEOTIDE SEQUENCE [LARGE SCALE GENOMIC DNA]</scope>
    <source>
        <strain evidence="10 11">DSM 18935</strain>
    </source>
</reference>
<keyword evidence="2" id="KW-1003">Cell membrane</keyword>
<evidence type="ECO:0000256" key="4">
    <source>
        <dbReference type="ARBA" id="ARBA00022989"/>
    </source>
</evidence>
<evidence type="ECO:0000256" key="7">
    <source>
        <dbReference type="SAM" id="Phobius"/>
    </source>
</evidence>
<dbReference type="AlphaFoldDB" id="A0A560W861"/>
<keyword evidence="11" id="KW-1185">Reference proteome</keyword>
<comment type="caution">
    <text evidence="10">The sequence shown here is derived from an EMBL/GenBank/DDBJ whole genome shotgun (WGS) entry which is preliminary data.</text>
</comment>
<feature type="transmembrane region" description="Helical" evidence="7">
    <location>
        <begin position="116"/>
        <end position="138"/>
    </location>
</feature>
<keyword evidence="3 7" id="KW-0812">Transmembrane</keyword>
<dbReference type="PANTHER" id="PTHR36115">
    <property type="entry name" value="PROLINE-RICH ANTIGEN HOMOLOG-RELATED"/>
    <property type="match status" value="1"/>
</dbReference>
<gene>
    <name evidence="10" type="ORF">FB557_2437</name>
</gene>
<feature type="region of interest" description="Disordered" evidence="6">
    <location>
        <begin position="31"/>
        <end position="103"/>
    </location>
</feature>
<keyword evidence="4 7" id="KW-1133">Transmembrane helix</keyword>
<dbReference type="InterPro" id="IPR051791">
    <property type="entry name" value="Pra-immunoreactive"/>
</dbReference>
<feature type="transmembrane region" description="Helical" evidence="7">
    <location>
        <begin position="172"/>
        <end position="194"/>
    </location>
</feature>
<dbReference type="Pfam" id="PF10708">
    <property type="entry name" value="DUF2510"/>
    <property type="match status" value="1"/>
</dbReference>
<evidence type="ECO:0000256" key="2">
    <source>
        <dbReference type="ARBA" id="ARBA00022475"/>
    </source>
</evidence>
<evidence type="ECO:0000256" key="3">
    <source>
        <dbReference type="ARBA" id="ARBA00022692"/>
    </source>
</evidence>
<dbReference type="RefSeq" id="WP_144857858.1">
    <property type="nucleotide sequence ID" value="NZ_BAAAYT010000002.1"/>
</dbReference>
<dbReference type="InterPro" id="IPR010432">
    <property type="entry name" value="RDD"/>
</dbReference>
<organism evidence="10 11">
    <name type="scientific">Marihabitans asiaticum</name>
    <dbReference type="NCBI Taxonomy" id="415218"/>
    <lineage>
        <taxon>Bacteria</taxon>
        <taxon>Bacillati</taxon>
        <taxon>Actinomycetota</taxon>
        <taxon>Actinomycetes</taxon>
        <taxon>Micrococcales</taxon>
        <taxon>Intrasporangiaceae</taxon>
        <taxon>Marihabitans</taxon>
    </lineage>
</organism>
<evidence type="ECO:0000256" key="5">
    <source>
        <dbReference type="ARBA" id="ARBA00023136"/>
    </source>
</evidence>
<evidence type="ECO:0000256" key="1">
    <source>
        <dbReference type="ARBA" id="ARBA00004651"/>
    </source>
</evidence>
<feature type="domain" description="DUF2510" evidence="9">
    <location>
        <begin position="7"/>
        <end position="39"/>
    </location>
</feature>
<evidence type="ECO:0000259" key="8">
    <source>
        <dbReference type="Pfam" id="PF06271"/>
    </source>
</evidence>
<keyword evidence="5 7" id="KW-0472">Membrane</keyword>
<sequence length="279" mass="29870">MHTPERAGWYDDPEDPEQLRYFDGIVWSQHRVPKQAPARPQAAVEEMTGAPQGAPPAPVGAPGQPGQLGQPGQADQPRPGGGWQQPAAQHPQRPAPGTGAVARDGRPLAGLGARAAAWLLDALVIGVLCAITSGWAWALGMRDYVRFVFDNADDPTAVSELTPTDLMAFMDWAWLAVAVALVALTVLAYQVLMLTRWSATLGKLAAGIRVRPQGADGPVTAGMALRRAGFGVALWLLGYVPILSWIAMPLLLVDHVWAVRDPLRQTWHDKVGGTEVVRA</sequence>
<evidence type="ECO:0000259" key="9">
    <source>
        <dbReference type="Pfam" id="PF10708"/>
    </source>
</evidence>
<comment type="subcellular location">
    <subcellularLocation>
        <location evidence="1">Cell membrane</location>
        <topology evidence="1">Multi-pass membrane protein</topology>
    </subcellularLocation>
</comment>
<dbReference type="OrthoDB" id="5244233at2"/>
<dbReference type="InterPro" id="IPR018929">
    <property type="entry name" value="DUF2510"/>
</dbReference>
<feature type="domain" description="RDD" evidence="8">
    <location>
        <begin position="108"/>
        <end position="272"/>
    </location>
</feature>
<dbReference type="GO" id="GO:0005886">
    <property type="term" value="C:plasma membrane"/>
    <property type="evidence" value="ECO:0007669"/>
    <property type="project" value="UniProtKB-SubCell"/>
</dbReference>
<feature type="compositionally biased region" description="Low complexity" evidence="6">
    <location>
        <begin position="84"/>
        <end position="96"/>
    </location>
</feature>
<name>A0A560W861_9MICO</name>